<organism evidence="1">
    <name type="scientific">Candidatus Iainarchaeum sp</name>
    <dbReference type="NCBI Taxonomy" id="3101447"/>
    <lineage>
        <taxon>Archaea</taxon>
        <taxon>Candidatus Iainarchaeota</taxon>
        <taxon>Candidatus Iainarchaeia</taxon>
        <taxon>Candidatus Iainarchaeales</taxon>
        <taxon>Candidatus Iainarchaeaceae</taxon>
        <taxon>Candidatus Iainarchaeum</taxon>
    </lineage>
</organism>
<proteinExistence type="predicted"/>
<accession>A0A7T9DKN7</accession>
<gene>
    <name evidence="1" type="ORF">IPJ89_02355</name>
</gene>
<sequence length="68" mass="7894">MTLSVPDEMHEQMRKHSDVKWTAVARKAFESKLAKLEKSEQKSNDAVRAYALKHALDDWDDADELLKH</sequence>
<evidence type="ECO:0000313" key="1">
    <source>
        <dbReference type="EMBL" id="QQR93061.1"/>
    </source>
</evidence>
<dbReference type="Proteomes" id="UP000596004">
    <property type="component" value="Chromosome"/>
</dbReference>
<reference evidence="1" key="1">
    <citation type="submission" date="2020-11" db="EMBL/GenBank/DDBJ databases">
        <title>Connecting structure to function with the recovery of over 1000 high-quality activated sludge metagenome-assembled genomes encoding full-length rRNA genes using long-read sequencing.</title>
        <authorList>
            <person name="Singleton C.M."/>
            <person name="Petriglieri F."/>
            <person name="Kristensen J.M."/>
            <person name="Kirkegaard R.H."/>
            <person name="Michaelsen T.Y."/>
            <person name="Andersen M.H."/>
            <person name="Karst S.M."/>
            <person name="Dueholm M.S."/>
            <person name="Nielsen P.H."/>
            <person name="Albertsen M."/>
        </authorList>
    </citation>
    <scope>NUCLEOTIDE SEQUENCE</scope>
    <source>
        <strain evidence="1">Fred_18-Q3-R57-64_BAT3C.431</strain>
    </source>
</reference>
<name>A0A7T9DKN7_9ARCH</name>
<dbReference type="EMBL" id="CP064981">
    <property type="protein sequence ID" value="QQR93061.1"/>
    <property type="molecule type" value="Genomic_DNA"/>
</dbReference>
<dbReference type="AlphaFoldDB" id="A0A7T9DKN7"/>
<protein>
    <submittedName>
        <fullName evidence="1">Uncharacterized protein</fullName>
    </submittedName>
</protein>